<feature type="region of interest" description="Disordered" evidence="1">
    <location>
        <begin position="437"/>
        <end position="460"/>
    </location>
</feature>
<evidence type="ECO:0000256" key="1">
    <source>
        <dbReference type="SAM" id="MobiDB-lite"/>
    </source>
</evidence>
<protein>
    <submittedName>
        <fullName evidence="2">Uncharacterized protein</fullName>
    </submittedName>
</protein>
<dbReference type="AlphaFoldDB" id="A0AA39IS13"/>
<feature type="region of interest" description="Disordered" evidence="1">
    <location>
        <begin position="293"/>
        <end position="404"/>
    </location>
</feature>
<feature type="region of interest" description="Disordered" evidence="1">
    <location>
        <begin position="494"/>
        <end position="534"/>
    </location>
</feature>
<evidence type="ECO:0000313" key="3">
    <source>
        <dbReference type="Proteomes" id="UP001175271"/>
    </source>
</evidence>
<evidence type="ECO:0000313" key="2">
    <source>
        <dbReference type="EMBL" id="KAK0428124.1"/>
    </source>
</evidence>
<reference evidence="2" key="1">
    <citation type="submission" date="2023-06" db="EMBL/GenBank/DDBJ databases">
        <title>Genomic analysis of the entomopathogenic nematode Steinernema hermaphroditum.</title>
        <authorList>
            <person name="Schwarz E.M."/>
            <person name="Heppert J.K."/>
            <person name="Baniya A."/>
            <person name="Schwartz H.T."/>
            <person name="Tan C.-H."/>
            <person name="Antoshechkin I."/>
            <person name="Sternberg P.W."/>
            <person name="Goodrich-Blair H."/>
            <person name="Dillman A.R."/>
        </authorList>
    </citation>
    <scope>NUCLEOTIDE SEQUENCE</scope>
    <source>
        <strain evidence="2">PS9179</strain>
        <tissue evidence="2">Whole animal</tissue>
    </source>
</reference>
<dbReference type="EMBL" id="JAUCMV010000001">
    <property type="protein sequence ID" value="KAK0428124.1"/>
    <property type="molecule type" value="Genomic_DNA"/>
</dbReference>
<dbReference type="Proteomes" id="UP001175271">
    <property type="component" value="Unassembled WGS sequence"/>
</dbReference>
<feature type="compositionally biased region" description="Polar residues" evidence="1">
    <location>
        <begin position="381"/>
        <end position="397"/>
    </location>
</feature>
<keyword evidence="3" id="KW-1185">Reference proteome</keyword>
<feature type="compositionally biased region" description="Polar residues" evidence="1">
    <location>
        <begin position="442"/>
        <end position="451"/>
    </location>
</feature>
<comment type="caution">
    <text evidence="2">The sequence shown here is derived from an EMBL/GenBank/DDBJ whole genome shotgun (WGS) entry which is preliminary data.</text>
</comment>
<accession>A0AA39IS13</accession>
<sequence>MHKDLYGLNGIKQAARFPNFSLFDRLSHRAVGAHHFCRLSKMVSFENYPEILSDDESSDYDESECNPESNVDASEYEGLQSNQSDVVDKVLNVKPINVSIIDANPDLGVSDITIPQFKNLNMEARTVSMTIANERSEWHERGLQNAERKLLMLMSGGEGLNWGTKADTDPIPSLKFSRTVVPTSPSTTVKKNRWHALAPEDSQNKCANICEQLGIGVLQPQSPLIRPKKKISVLPDIDIADLSLTKPINLKATGDSSFVEANVVLADGYELDDCNGHEAEGGEWITVSNKEKDHNKAGNFGRGFGKPSFSERRHDGDNVKVNPRGGFSKPGGFSPYGGFNKSSGTGNSGTGMGGFSKPSNSLFNRSFDSSPGSPMPKRSPNFHSKGSSGMNGFTKNSGPRGFGGGVGINGGFGAGIGTNGPHSPAPKIPKMSGFGSGFGSGITASAPTGQSAFGKGFGGGFANPTASSGFSSPTWTVPEKPASQVEIKWGEYDSKPTEQKLTSKQVADGWDEWNSTAAAGDVGRDKQSWDNWDA</sequence>
<feature type="compositionally biased region" description="Basic and acidic residues" evidence="1">
    <location>
        <begin position="309"/>
        <end position="318"/>
    </location>
</feature>
<name>A0AA39IS13_9BILA</name>
<organism evidence="2 3">
    <name type="scientific">Steinernema hermaphroditum</name>
    <dbReference type="NCBI Taxonomy" id="289476"/>
    <lineage>
        <taxon>Eukaryota</taxon>
        <taxon>Metazoa</taxon>
        <taxon>Ecdysozoa</taxon>
        <taxon>Nematoda</taxon>
        <taxon>Chromadorea</taxon>
        <taxon>Rhabditida</taxon>
        <taxon>Tylenchina</taxon>
        <taxon>Panagrolaimomorpha</taxon>
        <taxon>Strongyloidoidea</taxon>
        <taxon>Steinernematidae</taxon>
        <taxon>Steinernema</taxon>
    </lineage>
</organism>
<feature type="compositionally biased region" description="Polar residues" evidence="1">
    <location>
        <begin position="358"/>
        <end position="372"/>
    </location>
</feature>
<proteinExistence type="predicted"/>
<gene>
    <name evidence="2" type="ORF">QR680_010620</name>
</gene>